<proteinExistence type="predicted"/>
<feature type="domain" description="MobA/VirD2-like nuclease" evidence="1">
    <location>
        <begin position="3"/>
        <end position="87"/>
    </location>
</feature>
<evidence type="ECO:0000313" key="3">
    <source>
        <dbReference type="Proteomes" id="UP001161388"/>
    </source>
</evidence>
<keyword evidence="3" id="KW-1185">Reference proteome</keyword>
<comment type="caution">
    <text evidence="2">The sequence shown here is derived from an EMBL/GenBank/DDBJ whole genome shotgun (WGS) entry which is preliminary data.</text>
</comment>
<evidence type="ECO:0000259" key="1">
    <source>
        <dbReference type="Pfam" id="PF03432"/>
    </source>
</evidence>
<dbReference type="Proteomes" id="UP001161388">
    <property type="component" value="Unassembled WGS sequence"/>
</dbReference>
<dbReference type="RefSeq" id="WP_386258895.1">
    <property type="nucleotide sequence ID" value="NZ_BSNL01000001.1"/>
</dbReference>
<accession>A0ABQ5VFX1</accession>
<evidence type="ECO:0000313" key="2">
    <source>
        <dbReference type="EMBL" id="GLQ25942.1"/>
    </source>
</evidence>
<reference evidence="2" key="2">
    <citation type="submission" date="2023-01" db="EMBL/GenBank/DDBJ databases">
        <title>Draft genome sequence of Sulfitobacter pacificus strain NBRC 109915.</title>
        <authorList>
            <person name="Sun Q."/>
            <person name="Mori K."/>
        </authorList>
    </citation>
    <scope>NUCLEOTIDE SEQUENCE</scope>
    <source>
        <strain evidence="2">NBRC 109915</strain>
    </source>
</reference>
<protein>
    <recommendedName>
        <fullName evidence="1">MobA/VirD2-like nuclease domain-containing protein</fullName>
    </recommendedName>
</protein>
<sequence>MFSLSLNPPEMAKVSVDEFEHVIGEIERRMGLTDQPRAIVLHEKKDRRHAQCVWSRIDVGSMRAINLPHFKRRLMDISRELYLEHGWEIPAGLRRREDRDLNAYFHAEAGQAKRAKRDPEQLKALFKSCWEVSDSRAAFAAALLNNGYCLARGDRRGFVAVDAQGEVYSLSRWCGVNTRELRQRLGDGSDLPDVEEAVEFLANNAPHHFRGDKPTRDFERQQEEHAQKLSALVALQRQERQALSEAQEASRISEFADRQSRLPIGLKAVWARQSADYKRLCKELAEEAASCQVRDEREMQVLTGVSDFNFGP</sequence>
<dbReference type="EMBL" id="BSNL01000001">
    <property type="protein sequence ID" value="GLQ25942.1"/>
    <property type="molecule type" value="Genomic_DNA"/>
</dbReference>
<gene>
    <name evidence="2" type="ORF">GCM10007927_07450</name>
</gene>
<name>A0ABQ5VFX1_9RHOB</name>
<dbReference type="Pfam" id="PF03432">
    <property type="entry name" value="Relaxase"/>
    <property type="match status" value="1"/>
</dbReference>
<dbReference type="InterPro" id="IPR005094">
    <property type="entry name" value="Endonuclease_MobA/VirD2"/>
</dbReference>
<organism evidence="2 3">
    <name type="scientific">Sulfitobacter pacificus</name>
    <dbReference type="NCBI Taxonomy" id="1499314"/>
    <lineage>
        <taxon>Bacteria</taxon>
        <taxon>Pseudomonadati</taxon>
        <taxon>Pseudomonadota</taxon>
        <taxon>Alphaproteobacteria</taxon>
        <taxon>Rhodobacterales</taxon>
        <taxon>Roseobacteraceae</taxon>
        <taxon>Sulfitobacter</taxon>
    </lineage>
</organism>
<reference evidence="2" key="1">
    <citation type="journal article" date="2014" name="Int. J. Syst. Evol. Microbiol.">
        <title>Complete genome of a new Firmicutes species belonging to the dominant human colonic microbiota ('Ruminococcus bicirculans') reveals two chromosomes and a selective capacity to utilize plant glucans.</title>
        <authorList>
            <consortium name="NISC Comparative Sequencing Program"/>
            <person name="Wegmann U."/>
            <person name="Louis P."/>
            <person name="Goesmann A."/>
            <person name="Henrissat B."/>
            <person name="Duncan S.H."/>
            <person name="Flint H.J."/>
        </authorList>
    </citation>
    <scope>NUCLEOTIDE SEQUENCE</scope>
    <source>
        <strain evidence="2">NBRC 109915</strain>
    </source>
</reference>